<dbReference type="KEGG" id="pchm:VFPPC_09661"/>
<dbReference type="GO" id="GO:0008840">
    <property type="term" value="F:4-hydroxy-tetrahydrodipicolinate synthase activity"/>
    <property type="evidence" value="ECO:0007669"/>
    <property type="project" value="TreeGrafter"/>
</dbReference>
<evidence type="ECO:0000256" key="3">
    <source>
        <dbReference type="PIRSR" id="PIRSR001365-1"/>
    </source>
</evidence>
<dbReference type="PANTHER" id="PTHR12128">
    <property type="entry name" value="DIHYDRODIPICOLINATE SYNTHASE"/>
    <property type="match status" value="1"/>
</dbReference>
<feature type="active site" description="Proton donor/acceptor" evidence="3">
    <location>
        <position position="151"/>
    </location>
</feature>
<dbReference type="InterPro" id="IPR002220">
    <property type="entry name" value="DapA-like"/>
</dbReference>
<dbReference type="SMART" id="SM01130">
    <property type="entry name" value="DHDPS"/>
    <property type="match status" value="1"/>
</dbReference>
<accession>A0A179FEA6</accession>
<name>A0A179FEA6_METCM</name>
<dbReference type="Gene3D" id="3.20.20.70">
    <property type="entry name" value="Aldolase class I"/>
    <property type="match status" value="1"/>
</dbReference>
<evidence type="ECO:0000256" key="1">
    <source>
        <dbReference type="ARBA" id="ARBA00023239"/>
    </source>
</evidence>
<dbReference type="RefSeq" id="XP_018141268.1">
    <property type="nucleotide sequence ID" value="XM_018288161.1"/>
</dbReference>
<keyword evidence="1 2" id="KW-0456">Lyase</keyword>
<dbReference type="Proteomes" id="UP000078397">
    <property type="component" value="Unassembled WGS sequence"/>
</dbReference>
<evidence type="ECO:0000256" key="4">
    <source>
        <dbReference type="PIRSR" id="PIRSR001365-2"/>
    </source>
</evidence>
<dbReference type="GeneID" id="28852155"/>
<evidence type="ECO:0000256" key="2">
    <source>
        <dbReference type="PIRNR" id="PIRNR001365"/>
    </source>
</evidence>
<dbReference type="PANTHER" id="PTHR12128:SF66">
    <property type="entry name" value="4-HYDROXY-2-OXOGLUTARATE ALDOLASE, MITOCHONDRIAL"/>
    <property type="match status" value="1"/>
</dbReference>
<gene>
    <name evidence="5" type="ORF">VFPPC_09661</name>
</gene>
<keyword evidence="6" id="KW-1185">Reference proteome</keyword>
<dbReference type="CDD" id="cd00408">
    <property type="entry name" value="DHDPS-like"/>
    <property type="match status" value="1"/>
</dbReference>
<dbReference type="AlphaFoldDB" id="A0A179FEA6"/>
<dbReference type="EMBL" id="LSBJ02000006">
    <property type="protein sequence ID" value="OAQ63688.1"/>
    <property type="molecule type" value="Genomic_DNA"/>
</dbReference>
<dbReference type="OrthoDB" id="191315at2759"/>
<organism evidence="5 6">
    <name type="scientific">Pochonia chlamydosporia 170</name>
    <dbReference type="NCBI Taxonomy" id="1380566"/>
    <lineage>
        <taxon>Eukaryota</taxon>
        <taxon>Fungi</taxon>
        <taxon>Dikarya</taxon>
        <taxon>Ascomycota</taxon>
        <taxon>Pezizomycotina</taxon>
        <taxon>Sordariomycetes</taxon>
        <taxon>Hypocreomycetidae</taxon>
        <taxon>Hypocreales</taxon>
        <taxon>Clavicipitaceae</taxon>
        <taxon>Pochonia</taxon>
    </lineage>
</organism>
<reference evidence="5 6" key="1">
    <citation type="journal article" date="2016" name="PLoS Pathog.">
        <title>Biosynthesis of antibiotic leucinostatins in bio-control fungus Purpureocillium lilacinum and their inhibition on phytophthora revealed by genome mining.</title>
        <authorList>
            <person name="Wang G."/>
            <person name="Liu Z."/>
            <person name="Lin R."/>
            <person name="Li E."/>
            <person name="Mao Z."/>
            <person name="Ling J."/>
            <person name="Yang Y."/>
            <person name="Yin W.B."/>
            <person name="Xie B."/>
        </authorList>
    </citation>
    <scope>NUCLEOTIDE SEQUENCE [LARGE SCALE GENOMIC DNA]</scope>
    <source>
        <strain evidence="5">170</strain>
    </source>
</reference>
<comment type="similarity">
    <text evidence="2">Belongs to the DapA family.</text>
</comment>
<evidence type="ECO:0000313" key="6">
    <source>
        <dbReference type="Proteomes" id="UP000078397"/>
    </source>
</evidence>
<sequence>MSGARFLRLQPGVYAPVPTPFKSDGIEEIDITVFESTVYRIAKAGVGVLIGGTLGEGHLLSRDERATLIKSAKKALRHAGLCDEIPVITGIVGASVRECISQAEEAASSGADAVIVALPAYFAFVYGSDRAAVSGFFTSVADKSPLPLIIYNIPFAAGGVDLDAQALMVLSEHQNITGVKLTCCNIAKGHRLALHVNAPEYQARHRLPFLVLPGSTDYLLPALVARQHGCIGGPANLYPKTCMKLYQTAVEALETGNFEMLRQAQALQDLVTEADSVINKVGFLGIKTAMHIHVDDAIGESFRKPLTGLGPSAKEELKDGLRKIFEYENTL</sequence>
<feature type="active site" description="Schiff-base intermediate with substrate" evidence="3">
    <location>
        <position position="180"/>
    </location>
</feature>
<dbReference type="PRINTS" id="PR00146">
    <property type="entry name" value="DHPICSNTHASE"/>
</dbReference>
<protein>
    <submittedName>
        <fullName evidence="5">Dihydrodipicolinate synthetase</fullName>
    </submittedName>
</protein>
<feature type="binding site" evidence="4">
    <location>
        <position position="231"/>
    </location>
    <ligand>
        <name>pyruvate</name>
        <dbReference type="ChEBI" id="CHEBI:15361"/>
    </ligand>
</feature>
<dbReference type="STRING" id="1380566.A0A179FEA6"/>
<dbReference type="Pfam" id="PF00701">
    <property type="entry name" value="DHDPS"/>
    <property type="match status" value="1"/>
</dbReference>
<dbReference type="PIRSF" id="PIRSF001365">
    <property type="entry name" value="DHDPS"/>
    <property type="match status" value="1"/>
</dbReference>
<dbReference type="InterPro" id="IPR013785">
    <property type="entry name" value="Aldolase_TIM"/>
</dbReference>
<dbReference type="SUPFAM" id="SSF51569">
    <property type="entry name" value="Aldolase"/>
    <property type="match status" value="1"/>
</dbReference>
<proteinExistence type="inferred from homology"/>
<comment type="caution">
    <text evidence="5">The sequence shown here is derived from an EMBL/GenBank/DDBJ whole genome shotgun (WGS) entry which is preliminary data.</text>
</comment>
<evidence type="ECO:0000313" key="5">
    <source>
        <dbReference type="EMBL" id="OAQ63688.1"/>
    </source>
</evidence>